<feature type="non-terminal residue" evidence="1">
    <location>
        <position position="70"/>
    </location>
</feature>
<reference evidence="1 2" key="1">
    <citation type="submission" date="2023-08" db="EMBL/GenBank/DDBJ databases">
        <title>Black Yeasts Isolated from many extreme environments.</title>
        <authorList>
            <person name="Coleine C."/>
            <person name="Stajich J.E."/>
            <person name="Selbmann L."/>
        </authorList>
    </citation>
    <scope>NUCLEOTIDE SEQUENCE [LARGE SCALE GENOMIC DNA]</scope>
    <source>
        <strain evidence="1 2">CCFEE 536</strain>
    </source>
</reference>
<accession>A0ABR0M0T6</accession>
<comment type="caution">
    <text evidence="1">The sequence shown here is derived from an EMBL/GenBank/DDBJ whole genome shotgun (WGS) entry which is preliminary data.</text>
</comment>
<proteinExistence type="predicted"/>
<dbReference type="InterPro" id="IPR023214">
    <property type="entry name" value="HAD_sf"/>
</dbReference>
<dbReference type="EMBL" id="JAVRRA010003988">
    <property type="protein sequence ID" value="KAK5275862.1"/>
    <property type="molecule type" value="Genomic_DNA"/>
</dbReference>
<evidence type="ECO:0000313" key="1">
    <source>
        <dbReference type="EMBL" id="KAK5275862.1"/>
    </source>
</evidence>
<organism evidence="1 2">
    <name type="scientific">Cryomyces antarcticus</name>
    <dbReference type="NCBI Taxonomy" id="329879"/>
    <lineage>
        <taxon>Eukaryota</taxon>
        <taxon>Fungi</taxon>
        <taxon>Dikarya</taxon>
        <taxon>Ascomycota</taxon>
        <taxon>Pezizomycotina</taxon>
        <taxon>Dothideomycetes</taxon>
        <taxon>Dothideomycetes incertae sedis</taxon>
        <taxon>Cryomyces</taxon>
    </lineage>
</organism>
<dbReference type="Gene3D" id="1.10.260.80">
    <property type="match status" value="1"/>
</dbReference>
<dbReference type="Proteomes" id="UP001357485">
    <property type="component" value="Unassembled WGS sequence"/>
</dbReference>
<name>A0ABR0M0T6_9PEZI</name>
<dbReference type="SUPFAM" id="SSF56784">
    <property type="entry name" value="HAD-like"/>
    <property type="match status" value="1"/>
</dbReference>
<dbReference type="InterPro" id="IPR036412">
    <property type="entry name" value="HAD-like_sf"/>
</dbReference>
<protein>
    <submittedName>
        <fullName evidence="1">Uncharacterized protein</fullName>
    </submittedName>
</protein>
<evidence type="ECO:0000313" key="2">
    <source>
        <dbReference type="Proteomes" id="UP001357485"/>
    </source>
</evidence>
<keyword evidence="2" id="KW-1185">Reference proteome</keyword>
<gene>
    <name evidence="1" type="ORF">LTR16_012052</name>
</gene>
<dbReference type="Gene3D" id="3.40.50.1000">
    <property type="entry name" value="HAD superfamily/HAD-like"/>
    <property type="match status" value="1"/>
</dbReference>
<sequence>MRSALAIPKDVDILDHVYSLPADEQEEAQEKVRDIERTAMKTQKPQAGLTDLMNYLDHRGIRKGICTRNF</sequence>